<dbReference type="PANTHER" id="PTHR46268">
    <property type="entry name" value="STRESS RESPONSE PROTEIN NHAX"/>
    <property type="match status" value="1"/>
</dbReference>
<name>A0AB39BIC5_9MICO</name>
<gene>
    <name evidence="3" type="ORF">ABFY20_03205</name>
</gene>
<evidence type="ECO:0000313" key="3">
    <source>
        <dbReference type="EMBL" id="XDI06121.1"/>
    </source>
</evidence>
<accession>A0AB39BIC5</accession>
<dbReference type="AlphaFoldDB" id="A0AB39BIC5"/>
<feature type="domain" description="UspA" evidence="2">
    <location>
        <begin position="2"/>
        <end position="136"/>
    </location>
</feature>
<dbReference type="PANTHER" id="PTHR46268:SF6">
    <property type="entry name" value="UNIVERSAL STRESS PROTEIN UP12"/>
    <property type="match status" value="1"/>
</dbReference>
<evidence type="ECO:0000259" key="2">
    <source>
        <dbReference type="Pfam" id="PF00582"/>
    </source>
</evidence>
<dbReference type="Gene3D" id="3.40.50.620">
    <property type="entry name" value="HUPs"/>
    <property type="match status" value="2"/>
</dbReference>
<feature type="domain" description="UspA" evidence="2">
    <location>
        <begin position="150"/>
        <end position="283"/>
    </location>
</feature>
<dbReference type="Pfam" id="PF00582">
    <property type="entry name" value="Usp"/>
    <property type="match status" value="2"/>
</dbReference>
<dbReference type="RefSeq" id="WP_368498510.1">
    <property type="nucleotide sequence ID" value="NZ_CP162511.1"/>
</dbReference>
<evidence type="ECO:0000256" key="1">
    <source>
        <dbReference type="ARBA" id="ARBA00008791"/>
    </source>
</evidence>
<organism evidence="3">
    <name type="scientific">Herbiconiux sp. A18JL235</name>
    <dbReference type="NCBI Taxonomy" id="3152363"/>
    <lineage>
        <taxon>Bacteria</taxon>
        <taxon>Bacillati</taxon>
        <taxon>Actinomycetota</taxon>
        <taxon>Actinomycetes</taxon>
        <taxon>Micrococcales</taxon>
        <taxon>Microbacteriaceae</taxon>
        <taxon>Herbiconiux</taxon>
    </lineage>
</organism>
<dbReference type="EMBL" id="CP162511">
    <property type="protein sequence ID" value="XDI06121.1"/>
    <property type="molecule type" value="Genomic_DNA"/>
</dbReference>
<dbReference type="InterPro" id="IPR006016">
    <property type="entry name" value="UspA"/>
</dbReference>
<sequence>MRFIVGYTDTPAGRDALALGVRLARATGARLDLVLVLSSEERATIVPADPGYERYVRETAEGWLAEALGTVPGDVRAASHVVYAESFADGVLDAARVLDARLIVVGAARGGILGRFTLGSAANALLHAATVPVALAPVGCRDATGDAPLTRITCAVGTRPGAEALLDSAIGAARAAHLPLRLISLVALDQPVDSHHHDALVRAAAHARSVLERAASDLPDDVEVTSEVVTGNRVEDAVSGLDWEPTEIALVGSSRLAQPRQLFLGSTAAKMLRELPVPLVVVPRDAAVTIGDAS</sequence>
<dbReference type="SUPFAM" id="SSF52402">
    <property type="entry name" value="Adenine nucleotide alpha hydrolases-like"/>
    <property type="match status" value="2"/>
</dbReference>
<dbReference type="CDD" id="cd00293">
    <property type="entry name" value="USP-like"/>
    <property type="match status" value="1"/>
</dbReference>
<dbReference type="InterPro" id="IPR014729">
    <property type="entry name" value="Rossmann-like_a/b/a_fold"/>
</dbReference>
<comment type="similarity">
    <text evidence="1">Belongs to the universal stress protein A family.</text>
</comment>
<proteinExistence type="inferred from homology"/>
<protein>
    <submittedName>
        <fullName evidence="3">Universal stress protein</fullName>
    </submittedName>
</protein>
<reference evidence="3" key="1">
    <citation type="submission" date="2024-05" db="EMBL/GenBank/DDBJ databases">
        <title>Herbiconiux sp. A18JL235.</title>
        <authorList>
            <person name="Zhang G."/>
        </authorList>
    </citation>
    <scope>NUCLEOTIDE SEQUENCE</scope>
    <source>
        <strain evidence="3">A18JL235</strain>
    </source>
</reference>